<sequence>MESWVRECGAETSSEALDMAEGFLLSQVEEPKEQVELQVQRPLSGAIPQHLDERSKPLNLSQDRLIWKNSQESRSLGISPVDLNRMKRPQNFSVRISKKPRWESVVAEMALDDIKQSQAPPRQPLQLGESSPSDIEINNDTSKIETSLPECWTLQQYNSFRGKYDGLVISNKKLGCKYCAKHDFLKMKSIHVSKEWKYFQIEASGRNREVKQASLRKKMKEHFSSKAHNICKANIKQREEASVAKYLQPGTM</sequence>
<dbReference type="RefSeq" id="XP_013930449.1">
    <property type="nucleotide sequence ID" value="XM_014074974.1"/>
</dbReference>
<dbReference type="InterPro" id="IPR038269">
    <property type="entry name" value="SCAN_sf"/>
</dbReference>
<dbReference type="AlphaFoldDB" id="A0A6I9Z2J2"/>
<organism evidence="2 3">
    <name type="scientific">Thamnophis sirtalis</name>
    <dbReference type="NCBI Taxonomy" id="35019"/>
    <lineage>
        <taxon>Eukaryota</taxon>
        <taxon>Metazoa</taxon>
        <taxon>Chordata</taxon>
        <taxon>Craniata</taxon>
        <taxon>Vertebrata</taxon>
        <taxon>Euteleostomi</taxon>
        <taxon>Lepidosauria</taxon>
        <taxon>Squamata</taxon>
        <taxon>Bifurcata</taxon>
        <taxon>Unidentata</taxon>
        <taxon>Episquamata</taxon>
        <taxon>Toxicofera</taxon>
        <taxon>Serpentes</taxon>
        <taxon>Colubroidea</taxon>
        <taxon>Colubridae</taxon>
        <taxon>Natricinae</taxon>
        <taxon>Thamnophis</taxon>
    </lineage>
</organism>
<evidence type="ECO:0000313" key="3">
    <source>
        <dbReference type="RefSeq" id="XP_013930449.1"/>
    </source>
</evidence>
<dbReference type="GeneID" id="106556025"/>
<dbReference type="KEGG" id="tsr:106556025"/>
<keyword evidence="2" id="KW-1185">Reference proteome</keyword>
<protein>
    <submittedName>
        <fullName evidence="3">Uncharacterized protein LOC106556025</fullName>
    </submittedName>
</protein>
<evidence type="ECO:0000256" key="1">
    <source>
        <dbReference type="SAM" id="MobiDB-lite"/>
    </source>
</evidence>
<evidence type="ECO:0000313" key="2">
    <source>
        <dbReference type="Proteomes" id="UP000504617"/>
    </source>
</evidence>
<dbReference type="Gene3D" id="1.10.4020.10">
    <property type="entry name" value="DNA breaking-rejoining enzymes"/>
    <property type="match status" value="1"/>
</dbReference>
<dbReference type="OrthoDB" id="6619072at2759"/>
<reference evidence="3" key="1">
    <citation type="submission" date="2025-08" db="UniProtKB">
        <authorList>
            <consortium name="RefSeq"/>
        </authorList>
    </citation>
    <scope>IDENTIFICATION</scope>
    <source>
        <tissue evidence="3">Skeletal muscle</tissue>
    </source>
</reference>
<dbReference type="Proteomes" id="UP000504617">
    <property type="component" value="Unplaced"/>
</dbReference>
<accession>A0A6I9Z2J2</accession>
<feature type="compositionally biased region" description="Polar residues" evidence="1">
    <location>
        <begin position="128"/>
        <end position="138"/>
    </location>
</feature>
<feature type="region of interest" description="Disordered" evidence="1">
    <location>
        <begin position="113"/>
        <end position="138"/>
    </location>
</feature>
<gene>
    <name evidence="3" type="primary">LOC106556025</name>
</gene>
<name>A0A6I9Z2J2_9SAUR</name>
<proteinExistence type="predicted"/>